<comment type="caution">
    <text evidence="1">The sequence shown here is derived from an EMBL/GenBank/DDBJ whole genome shotgun (WGS) entry which is preliminary data.</text>
</comment>
<proteinExistence type="predicted"/>
<protein>
    <submittedName>
        <fullName evidence="1">Uncharacterized protein</fullName>
    </submittedName>
</protein>
<dbReference type="Proteomes" id="UP001246858">
    <property type="component" value="Unassembled WGS sequence"/>
</dbReference>
<name>A0ACC6KVL2_9SPHI</name>
<accession>A0ACC6KVL2</accession>
<organism evidence="1 2">
    <name type="scientific">Pedobacter africanus</name>
    <dbReference type="NCBI Taxonomy" id="151894"/>
    <lineage>
        <taxon>Bacteria</taxon>
        <taxon>Pseudomonadati</taxon>
        <taxon>Bacteroidota</taxon>
        <taxon>Sphingobacteriia</taxon>
        <taxon>Sphingobacteriales</taxon>
        <taxon>Sphingobacteriaceae</taxon>
        <taxon>Pedobacter</taxon>
    </lineage>
</organism>
<keyword evidence="2" id="KW-1185">Reference proteome</keyword>
<gene>
    <name evidence="1" type="ORF">J2X78_001841</name>
</gene>
<reference evidence="1" key="1">
    <citation type="submission" date="2023-07" db="EMBL/GenBank/DDBJ databases">
        <title>Sorghum-associated microbial communities from plants grown in Nebraska, USA.</title>
        <authorList>
            <person name="Schachtman D."/>
        </authorList>
    </citation>
    <scope>NUCLEOTIDE SEQUENCE</scope>
    <source>
        <strain evidence="1">2697</strain>
    </source>
</reference>
<evidence type="ECO:0000313" key="2">
    <source>
        <dbReference type="Proteomes" id="UP001246858"/>
    </source>
</evidence>
<sequence length="208" mass="23631">MMYLKIYSLLLFFGLIPFLDVNAQTNGITPLHKFMQVNADTTILLEHASGWIGPPQYWILSKKGDTTTAYIYDLPHKADALVPNAIRKAIQKASGFDPLRKIEVNQFFRPVAMPGRLKGKAWAILMAERPWSISDDKVDGRGCPPKKDRSVILDGGTTNLYLITKGEIKKLSFYAPAFYEEQCPGRKGRQSILRIEKFFSDLFKEESR</sequence>
<evidence type="ECO:0000313" key="1">
    <source>
        <dbReference type="EMBL" id="MDR6783289.1"/>
    </source>
</evidence>
<dbReference type="EMBL" id="JAVDTF010000001">
    <property type="protein sequence ID" value="MDR6783289.1"/>
    <property type="molecule type" value="Genomic_DNA"/>
</dbReference>